<feature type="compositionally biased region" description="Polar residues" evidence="1">
    <location>
        <begin position="25"/>
        <end position="36"/>
    </location>
</feature>
<protein>
    <submittedName>
        <fullName evidence="2">Uncharacterized protein</fullName>
    </submittedName>
</protein>
<dbReference type="AlphaFoldDB" id="A0A7D5I2V4"/>
<reference evidence="2 3" key="1">
    <citation type="submission" date="2020-06" db="EMBL/GenBank/DDBJ databases">
        <title>Methanolobus halotolerans sp. nov., isolated from a saline lake Tus in Siberia.</title>
        <authorList>
            <person name="Shen Y."/>
            <person name="Chen S.-C."/>
            <person name="Lai M.-C."/>
            <person name="Huang H.-H."/>
            <person name="Chiu H.-H."/>
            <person name="Tang S.-L."/>
            <person name="Rogozin D.Y."/>
            <person name="Degermendzhy A.G."/>
        </authorList>
    </citation>
    <scope>NUCLEOTIDE SEQUENCE [LARGE SCALE GENOMIC DNA]</scope>
    <source>
        <strain evidence="2 3">DSM 21339</strain>
    </source>
</reference>
<evidence type="ECO:0000313" key="3">
    <source>
        <dbReference type="Proteomes" id="UP000509594"/>
    </source>
</evidence>
<name>A0A7D5I2V4_9EURY</name>
<dbReference type="KEGG" id="mzi:HWN40_00425"/>
<dbReference type="PROSITE" id="PS51257">
    <property type="entry name" value="PROKAR_LIPOPROTEIN"/>
    <property type="match status" value="1"/>
</dbReference>
<organism evidence="2 3">
    <name type="scientific">Methanolobus zinderi</name>
    <dbReference type="NCBI Taxonomy" id="536044"/>
    <lineage>
        <taxon>Archaea</taxon>
        <taxon>Methanobacteriati</taxon>
        <taxon>Methanobacteriota</taxon>
        <taxon>Stenosarchaea group</taxon>
        <taxon>Methanomicrobia</taxon>
        <taxon>Methanosarcinales</taxon>
        <taxon>Methanosarcinaceae</taxon>
        <taxon>Methanolobus</taxon>
    </lineage>
</organism>
<feature type="region of interest" description="Disordered" evidence="1">
    <location>
        <begin position="25"/>
        <end position="76"/>
    </location>
</feature>
<evidence type="ECO:0000256" key="1">
    <source>
        <dbReference type="SAM" id="MobiDB-lite"/>
    </source>
</evidence>
<dbReference type="EMBL" id="CP058215">
    <property type="protein sequence ID" value="QLC48848.1"/>
    <property type="molecule type" value="Genomic_DNA"/>
</dbReference>
<proteinExistence type="predicted"/>
<dbReference type="RefSeq" id="WP_176963911.1">
    <property type="nucleotide sequence ID" value="NZ_CP058215.1"/>
</dbReference>
<accession>A0A7D5I2V4</accession>
<evidence type="ECO:0000313" key="2">
    <source>
        <dbReference type="EMBL" id="QLC48848.1"/>
    </source>
</evidence>
<gene>
    <name evidence="2" type="ORF">HWN40_00425</name>
</gene>
<sequence>MKRKLLRNALLILLGVMVIFASGCTDNSESENTSVQEVPAQETTDEEMTDETGNTAEGETATEDEATDGYSPEIDPANFVEQIDNPYFPLTPGTTFVYEDEDEEGATIDVEIYVTDETREVMGVTTTVVRETEWEDGELVEDTYDWFAQDADGNVWYFGEESNEYEDGEVVSTAGSWEAGVDGAQPGIIMQADPQIGDVYRQEYYEGEAEDMAEVIGLDDTATVAYGSFDNVLVTREWTPLEPGIEENKYYAMDVGLLMEEKVEGGSETLELVDIATE</sequence>
<dbReference type="OrthoDB" id="142217at2157"/>
<keyword evidence="3" id="KW-1185">Reference proteome</keyword>
<dbReference type="GeneID" id="55820094"/>
<dbReference type="Proteomes" id="UP000509594">
    <property type="component" value="Chromosome"/>
</dbReference>